<reference evidence="1" key="1">
    <citation type="journal article" date="2021" name="Proc. Natl. Acad. Sci. U.S.A.">
        <title>A Catalog of Tens of Thousands of Viruses from Human Metagenomes Reveals Hidden Associations with Chronic Diseases.</title>
        <authorList>
            <person name="Tisza M.J."/>
            <person name="Buck C.B."/>
        </authorList>
    </citation>
    <scope>NUCLEOTIDE SEQUENCE</scope>
    <source>
        <strain evidence="1">Ct3wi9</strain>
    </source>
</reference>
<name>A0A8S5MW99_9CAUD</name>
<organism evidence="1">
    <name type="scientific">Myoviridae sp. ct3wi9</name>
    <dbReference type="NCBI Taxonomy" id="2826610"/>
    <lineage>
        <taxon>Viruses</taxon>
        <taxon>Duplodnaviria</taxon>
        <taxon>Heunggongvirae</taxon>
        <taxon>Uroviricota</taxon>
        <taxon>Caudoviricetes</taxon>
    </lineage>
</organism>
<proteinExistence type="predicted"/>
<accession>A0A8S5MW99</accession>
<evidence type="ECO:0000313" key="1">
    <source>
        <dbReference type="EMBL" id="DAD86677.1"/>
    </source>
</evidence>
<sequence length="31" mass="3484">MGCPLLMSAIFGNLSKLISVYYLNEKVHNEV</sequence>
<protein>
    <submittedName>
        <fullName evidence="1">Uncharacterized protein</fullName>
    </submittedName>
</protein>
<dbReference type="EMBL" id="BK015006">
    <property type="protein sequence ID" value="DAD86677.1"/>
    <property type="molecule type" value="Genomic_DNA"/>
</dbReference>